<organism evidence="1 2">
    <name type="scientific">Spiroplasma apis B31</name>
    <dbReference type="NCBI Taxonomy" id="1276258"/>
    <lineage>
        <taxon>Bacteria</taxon>
        <taxon>Bacillati</taxon>
        <taxon>Mycoplasmatota</taxon>
        <taxon>Mollicutes</taxon>
        <taxon>Entomoplasmatales</taxon>
        <taxon>Spiroplasmataceae</taxon>
        <taxon>Spiroplasma</taxon>
    </lineage>
</organism>
<dbReference type="OrthoDB" id="389688at2"/>
<dbReference type="AlphaFoldDB" id="V5RIW3"/>
<sequence length="330" mass="37402">MKKILSLIASVGLVTTPITSMVISCNTSTSNKKFNSISDIGKLWNTNNFKTISLSEFYVKSKVEENSQNEDSWKAKLKLSLSKLVAYRFSATDGDESSQEKAYTEFNKEDVKVYFDNPQKNKEAEEINDTNLEDYLEYTGLSSNEPVMATFYLKSDNLGTIDFNVTNKHTIYLNSESIAGGDYTYVLGWNEKMKILKNWKNNMKASTDQETTGNNPTFYLDENVKGELTELDLKVEILKALNKNLNHALFINSLIKKDTRKSPTDESKTEEYKNFSSEMLINYLIGYKEKIGGNIQTNSVSQLDAKKSFDATIFGQEFTIKCIKGITIVK</sequence>
<dbReference type="InterPro" id="IPR054816">
    <property type="entry name" value="Lipoprotein_mollicutes-type_CS"/>
</dbReference>
<evidence type="ECO:0000313" key="1">
    <source>
        <dbReference type="EMBL" id="AHB36428.1"/>
    </source>
</evidence>
<evidence type="ECO:0000313" key="2">
    <source>
        <dbReference type="Proteomes" id="UP000018550"/>
    </source>
</evidence>
<dbReference type="EMBL" id="CP006682">
    <property type="protein sequence ID" value="AHB36428.1"/>
    <property type="molecule type" value="Genomic_DNA"/>
</dbReference>
<proteinExistence type="predicted"/>
<dbReference type="PATRIC" id="fig|1276258.3.peg.591"/>
<name>V5RIW3_SPIAP</name>
<dbReference type="RefSeq" id="WP_023789503.1">
    <property type="nucleotide sequence ID" value="NC_022998.1"/>
</dbReference>
<dbReference type="NCBIfam" id="NF038029">
    <property type="entry name" value="LP_plasma"/>
    <property type="match status" value="1"/>
</dbReference>
<dbReference type="Proteomes" id="UP000018550">
    <property type="component" value="Chromosome"/>
</dbReference>
<accession>V5RIW3</accession>
<evidence type="ECO:0008006" key="3">
    <source>
        <dbReference type="Google" id="ProtNLM"/>
    </source>
</evidence>
<gene>
    <name evidence="1" type="ORF">SAPIS_v1c05830</name>
</gene>
<protein>
    <recommendedName>
        <fullName evidence="3">Lipoprotein</fullName>
    </recommendedName>
</protein>
<dbReference type="STRING" id="1276258.SAPIS_v1c05830"/>
<reference evidence="1 2" key="1">
    <citation type="journal article" date="2014" name="Genome Announc.">
        <title>Complete Genome Sequence of Spiroplasma apis B31T (ATCC 33834), a Bacterium Associated with May Disease of Honeybees (Apis mellifera).</title>
        <authorList>
            <person name="Ku C."/>
            <person name="Lo W.S."/>
            <person name="Chen L.L."/>
            <person name="Kuo C.H."/>
        </authorList>
    </citation>
    <scope>NUCLEOTIDE SEQUENCE [LARGE SCALE GENOMIC DNA]</scope>
    <source>
        <strain evidence="1">B31</strain>
    </source>
</reference>
<dbReference type="HOGENOM" id="CLU_841749_0_0_14"/>
<keyword evidence="2" id="KW-1185">Reference proteome</keyword>
<dbReference type="KEGG" id="sapi:SAPIS_v1c05830"/>
<dbReference type="PROSITE" id="PS51257">
    <property type="entry name" value="PROKAR_LIPOPROTEIN"/>
    <property type="match status" value="1"/>
</dbReference>